<gene>
    <name evidence="1" type="ORF">U2I54_15880</name>
</gene>
<evidence type="ECO:0000313" key="1">
    <source>
        <dbReference type="EMBL" id="MDZ5608534.1"/>
    </source>
</evidence>
<dbReference type="RefSeq" id="WP_374218252.1">
    <property type="nucleotide sequence ID" value="NZ_JAXOVW010000034.1"/>
</dbReference>
<reference evidence="2" key="1">
    <citation type="submission" date="2023-11" db="EMBL/GenBank/DDBJ databases">
        <title>Genome Sequence of Bacillus pseudomycoides stain BUPM19.</title>
        <authorList>
            <person name="Farhat A."/>
        </authorList>
    </citation>
    <scope>NUCLEOTIDE SEQUENCE [LARGE SCALE GENOMIC DNA]</scope>
    <source>
        <strain evidence="2">BUPM19</strain>
    </source>
</reference>
<sequence>MKKAIQFLEITLGLVVLFSFTSTNITPKALEHGETFALKLENNSIQYVLREHGETF</sequence>
<name>A0ABU5JYN2_9BACI</name>
<dbReference type="EMBL" id="JAXOVW010000034">
    <property type="protein sequence ID" value="MDZ5608534.1"/>
    <property type="molecule type" value="Genomic_DNA"/>
</dbReference>
<keyword evidence="2" id="KW-1185">Reference proteome</keyword>
<dbReference type="Proteomes" id="UP001291930">
    <property type="component" value="Unassembled WGS sequence"/>
</dbReference>
<comment type="caution">
    <text evidence="1">The sequence shown here is derived from an EMBL/GenBank/DDBJ whole genome shotgun (WGS) entry which is preliminary data.</text>
</comment>
<evidence type="ECO:0000313" key="2">
    <source>
        <dbReference type="Proteomes" id="UP001291930"/>
    </source>
</evidence>
<accession>A0ABU5JYN2</accession>
<organism evidence="1 2">
    <name type="scientific">Bacillus bingmayongensis</name>
    <dbReference type="NCBI Taxonomy" id="1150157"/>
    <lineage>
        <taxon>Bacteria</taxon>
        <taxon>Bacillati</taxon>
        <taxon>Bacillota</taxon>
        <taxon>Bacilli</taxon>
        <taxon>Bacillales</taxon>
        <taxon>Bacillaceae</taxon>
        <taxon>Bacillus</taxon>
    </lineage>
</organism>
<protein>
    <submittedName>
        <fullName evidence="1">Uncharacterized protein</fullName>
    </submittedName>
</protein>
<proteinExistence type="predicted"/>